<dbReference type="InterPro" id="IPR000011">
    <property type="entry name" value="UBQ/SUMO-activ_enz_E1-like"/>
</dbReference>
<evidence type="ECO:0000256" key="2">
    <source>
        <dbReference type="ARBA" id="ARBA00004718"/>
    </source>
</evidence>
<dbReference type="InterPro" id="IPR045886">
    <property type="entry name" value="ThiF/MoeB/HesA"/>
</dbReference>
<organism evidence="10">
    <name type="scientific">Araucaria cunninghamii</name>
    <name type="common">Hoop pine</name>
    <name type="synonym">Moreton Bay pine</name>
    <dbReference type="NCBI Taxonomy" id="56994"/>
    <lineage>
        <taxon>Eukaryota</taxon>
        <taxon>Viridiplantae</taxon>
        <taxon>Streptophyta</taxon>
        <taxon>Embryophyta</taxon>
        <taxon>Tracheophyta</taxon>
        <taxon>Spermatophyta</taxon>
        <taxon>Pinopsida</taxon>
        <taxon>Pinidae</taxon>
        <taxon>Conifers II</taxon>
        <taxon>Araucariales</taxon>
        <taxon>Araucariaceae</taxon>
        <taxon>Araucaria</taxon>
    </lineage>
</organism>
<evidence type="ECO:0000256" key="1">
    <source>
        <dbReference type="ARBA" id="ARBA00004123"/>
    </source>
</evidence>
<dbReference type="InterPro" id="IPR035985">
    <property type="entry name" value="Ubiquitin-activating_enz"/>
</dbReference>
<dbReference type="AlphaFoldDB" id="A0A0D6R3D0"/>
<dbReference type="Gene3D" id="3.40.50.720">
    <property type="entry name" value="NAD(P)-binding Rossmann-like Domain"/>
    <property type="match status" value="1"/>
</dbReference>
<evidence type="ECO:0000256" key="6">
    <source>
        <dbReference type="ARBA" id="ARBA00023242"/>
    </source>
</evidence>
<comment type="pathway">
    <text evidence="2">Protein modification; protein sumoylation.</text>
</comment>
<dbReference type="PANTHER" id="PTHR10953">
    <property type="entry name" value="UBIQUITIN-ACTIVATING ENZYME E1"/>
    <property type="match status" value="1"/>
</dbReference>
<sequence length="322" mass="35551">MDGGVLTDQETAVYDRQIRVWGVDAQRRLSKSRVLVIGVTGVVAELCKNIVLAGIGSLSLMDDRDITSEALSANFLIVADESKWKGKSIAEVCQDSLRDFNPMVHVSTEKGSLAEMAADFLDNFDAVVLGRASISTKKQVNEMCRNRPQRVAFYSVDCRGSSGEIFVDLQNHTYNQKKTEEVPLQVGFPSLEEALSVHWSSLPRNTTKLYFAMRIVEAFEQDEGREPGDLSSADLPSLLNMRKKLCEEQGFAQSRIPDVLLQRIVDAGKRELPPVCAIIGGILGQEVIKAMSCKGDPLKNFFLFDVMDGKGIIEDISNGDKN</sequence>
<dbReference type="GO" id="GO:0005737">
    <property type="term" value="C:cytoplasm"/>
    <property type="evidence" value="ECO:0007669"/>
    <property type="project" value="TreeGrafter"/>
</dbReference>
<dbReference type="GO" id="GO:0019948">
    <property type="term" value="F:SUMO activating enzyme activity"/>
    <property type="evidence" value="ECO:0007669"/>
    <property type="project" value="TreeGrafter"/>
</dbReference>
<proteinExistence type="inferred from homology"/>
<comment type="similarity">
    <text evidence="3">Belongs to the ubiquitin-activating E1 family.</text>
</comment>
<reference evidence="10" key="1">
    <citation type="submission" date="2015-03" db="EMBL/GenBank/DDBJ databases">
        <title>A transcriptome of Araucaria cunninghamii, an australian fine timber species.</title>
        <authorList>
            <person name="Jing Yi C.J.Y."/>
            <person name="Yin San L.Y.S."/>
            <person name="Abdul Karim S.S."/>
            <person name="Wan Azmi N.N."/>
            <person name="Hercus R.R."/>
            <person name="Croft L.L."/>
        </authorList>
    </citation>
    <scope>NUCLEOTIDE SEQUENCE</scope>
    <source>
        <strain evidence="10">MI0301</strain>
        <tissue evidence="10">Leaf</tissue>
    </source>
</reference>
<dbReference type="EMBL" id="GCKF01037560">
    <property type="protein sequence ID" value="JAG96410.1"/>
    <property type="molecule type" value="Transcribed_RNA"/>
</dbReference>
<evidence type="ECO:0000256" key="8">
    <source>
        <dbReference type="ARBA" id="ARBA00063459"/>
    </source>
</evidence>
<comment type="subunit">
    <text evidence="8">Heterodimer of SAE1A or SAE1B and SAE2. The complex binds SUMO proteins via SAE2.</text>
</comment>
<keyword evidence="4" id="KW-0833">Ubl conjugation pathway</keyword>
<evidence type="ECO:0000256" key="3">
    <source>
        <dbReference type="ARBA" id="ARBA00005673"/>
    </source>
</evidence>
<evidence type="ECO:0000256" key="4">
    <source>
        <dbReference type="ARBA" id="ARBA00022786"/>
    </source>
</evidence>
<dbReference type="SUPFAM" id="SSF69572">
    <property type="entry name" value="Activating enzymes of the ubiquitin-like proteins"/>
    <property type="match status" value="1"/>
</dbReference>
<dbReference type="Pfam" id="PF00899">
    <property type="entry name" value="ThiF"/>
    <property type="match status" value="1"/>
</dbReference>
<dbReference type="GO" id="GO:0031510">
    <property type="term" value="C:SUMO activating enzyme complex"/>
    <property type="evidence" value="ECO:0007669"/>
    <property type="project" value="TreeGrafter"/>
</dbReference>
<evidence type="ECO:0000256" key="7">
    <source>
        <dbReference type="ARBA" id="ARBA00044354"/>
    </source>
</evidence>
<dbReference type="InterPro" id="IPR000594">
    <property type="entry name" value="ThiF_NAD_FAD-bd"/>
</dbReference>
<dbReference type="FunFam" id="3.40.50.720:FF:000404">
    <property type="entry name" value="SUMO-activating enzyme subunit 1B-2"/>
    <property type="match status" value="1"/>
</dbReference>
<feature type="domain" description="THIF-type NAD/FAD binding fold" evidence="9">
    <location>
        <begin position="14"/>
        <end position="309"/>
    </location>
</feature>
<comment type="subcellular location">
    <subcellularLocation>
        <location evidence="1">Nucleus</location>
    </subcellularLocation>
</comment>
<dbReference type="PRINTS" id="PR01849">
    <property type="entry name" value="UBIQUITINACT"/>
</dbReference>
<evidence type="ECO:0000256" key="5">
    <source>
        <dbReference type="ARBA" id="ARBA00022990"/>
    </source>
</evidence>
<dbReference type="PANTHER" id="PTHR10953:SF162">
    <property type="entry name" value="SUMO-ACTIVATING ENZYME SUBUNIT 1"/>
    <property type="match status" value="1"/>
</dbReference>
<keyword evidence="6" id="KW-0539">Nucleus</keyword>
<evidence type="ECO:0000313" key="10">
    <source>
        <dbReference type="EMBL" id="JAG96410.1"/>
    </source>
</evidence>
<name>A0A0D6R3D0_ARACU</name>
<evidence type="ECO:0000259" key="9">
    <source>
        <dbReference type="Pfam" id="PF00899"/>
    </source>
</evidence>
<keyword evidence="5" id="KW-0007">Acetylation</keyword>
<protein>
    <recommendedName>
        <fullName evidence="7">Ubiquitin-like 1-activating enzyme E1A</fullName>
    </recommendedName>
</protein>
<accession>A0A0D6R3D0</accession>
<dbReference type="GO" id="GO:0016925">
    <property type="term" value="P:protein sumoylation"/>
    <property type="evidence" value="ECO:0007669"/>
    <property type="project" value="TreeGrafter"/>
</dbReference>